<dbReference type="PROSITE" id="PS00910">
    <property type="entry name" value="UPF0029"/>
    <property type="match status" value="1"/>
</dbReference>
<dbReference type="InterPro" id="IPR001498">
    <property type="entry name" value="Impact_N"/>
</dbReference>
<dbReference type="PANTHER" id="PTHR16301:SF20">
    <property type="entry name" value="IMPACT FAMILY MEMBER YIGZ"/>
    <property type="match status" value="1"/>
</dbReference>
<dbReference type="EMBL" id="AMFJ01036093">
    <property type="protein sequence ID" value="EKD25308.1"/>
    <property type="molecule type" value="Genomic_DNA"/>
</dbReference>
<dbReference type="SUPFAM" id="SSF54980">
    <property type="entry name" value="EF-G C-terminal domain-like"/>
    <property type="match status" value="1"/>
</dbReference>
<evidence type="ECO:0000259" key="2">
    <source>
        <dbReference type="Pfam" id="PF01205"/>
    </source>
</evidence>
<proteinExistence type="inferred from homology"/>
<comment type="caution">
    <text evidence="3">The sequence shown here is derived from an EMBL/GenBank/DDBJ whole genome shotgun (WGS) entry which is preliminary data.</text>
</comment>
<comment type="similarity">
    <text evidence="1">Belongs to the IMPACT family.</text>
</comment>
<dbReference type="AlphaFoldDB" id="K1XY72"/>
<dbReference type="GO" id="GO:0006446">
    <property type="term" value="P:regulation of translational initiation"/>
    <property type="evidence" value="ECO:0007669"/>
    <property type="project" value="TreeGrafter"/>
</dbReference>
<gene>
    <name evidence="3" type="ORF">ACD_80C00086G0006</name>
</gene>
<dbReference type="InterPro" id="IPR035647">
    <property type="entry name" value="EFG_III/V"/>
</dbReference>
<evidence type="ECO:0000313" key="3">
    <source>
        <dbReference type="EMBL" id="EKD25308.1"/>
    </source>
</evidence>
<dbReference type="InterPro" id="IPR036956">
    <property type="entry name" value="Impact_N_sf"/>
</dbReference>
<evidence type="ECO:0000256" key="1">
    <source>
        <dbReference type="ARBA" id="ARBA00007665"/>
    </source>
</evidence>
<dbReference type="GO" id="GO:0005737">
    <property type="term" value="C:cytoplasm"/>
    <property type="evidence" value="ECO:0007669"/>
    <property type="project" value="TreeGrafter"/>
</dbReference>
<organism evidence="3">
    <name type="scientific">uncultured bacterium</name>
    <name type="common">gcode 4</name>
    <dbReference type="NCBI Taxonomy" id="1234023"/>
    <lineage>
        <taxon>Bacteria</taxon>
        <taxon>environmental samples</taxon>
    </lineage>
</organism>
<accession>K1XY72</accession>
<feature type="domain" description="Impact N-terminal" evidence="2">
    <location>
        <begin position="22"/>
        <end position="138"/>
    </location>
</feature>
<dbReference type="InterPro" id="IPR020568">
    <property type="entry name" value="Ribosomal_Su5_D2-typ_SF"/>
</dbReference>
<dbReference type="SUPFAM" id="SSF54211">
    <property type="entry name" value="Ribosomal protein S5 domain 2-like"/>
    <property type="match status" value="1"/>
</dbReference>
<sequence length="212" mass="24481">MQKNFYKTVHKHSEYKNPKVKWSIFIGNIFHVENKEEAEKYIHEIEKKYPDASHHCYAYRYEVQMNYDIFGSTVFTSKYNKVSDAGEPVSTAGKPIMNAIEKHNLHNVLVVVTRYFGGTLLGVWGLIQAYGDCAKQVIEHADISDTEIIKTVKFSYSFDLVSTVRNILNKYSAKVVEEKCDKDIACEISINSWYLEAFKKDMLENSKGQIKI</sequence>
<dbReference type="InterPro" id="IPR023582">
    <property type="entry name" value="Impact"/>
</dbReference>
<reference evidence="3" key="1">
    <citation type="journal article" date="2012" name="Science">
        <title>Fermentation, hydrogen, and sulfur metabolism in multiple uncultivated bacterial phyla.</title>
        <authorList>
            <person name="Wrighton K.C."/>
            <person name="Thomas B.C."/>
            <person name="Sharon I."/>
            <person name="Miller C.S."/>
            <person name="Castelle C.J."/>
            <person name="VerBerkmoes N.C."/>
            <person name="Wilkins M.J."/>
            <person name="Hettich R.L."/>
            <person name="Lipton M.S."/>
            <person name="Williams K.H."/>
            <person name="Long P.E."/>
            <person name="Banfield J.F."/>
        </authorList>
    </citation>
    <scope>NUCLEOTIDE SEQUENCE [LARGE SCALE GENOMIC DNA]</scope>
</reference>
<protein>
    <recommendedName>
        <fullName evidence="2">Impact N-terminal domain-containing protein</fullName>
    </recommendedName>
</protein>
<dbReference type="Gene3D" id="3.30.230.30">
    <property type="entry name" value="Impact, N-terminal domain"/>
    <property type="match status" value="1"/>
</dbReference>
<name>K1XY72_9BACT</name>
<dbReference type="PANTHER" id="PTHR16301">
    <property type="entry name" value="IMPACT-RELATED"/>
    <property type="match status" value="1"/>
</dbReference>
<dbReference type="InterPro" id="IPR020569">
    <property type="entry name" value="UPF0029_Impact_CS"/>
</dbReference>
<dbReference type="Pfam" id="PF01205">
    <property type="entry name" value="Impact_N"/>
    <property type="match status" value="1"/>
</dbReference>